<keyword evidence="3" id="KW-1185">Reference proteome</keyword>
<sequence>MLVETWSGAALGVVFSANGGKVSTLLRVMSGRGAELGFTSGPGVASRGLGHVLEVWTLSGQDFTLRGSFMFPAAYRNTRLQNVKASSAPKPITRAKLTALHKPSSSNDDAAREEDQHVNQTNIIPHHSKTPFPCPSQAPISFPHPIQTCHLPSSSSNKPSRNCPIRALREFEQDTCIRASAAARRRPAPLHLIRRANHEEHTHTPATNLSLPTSGLSM</sequence>
<accession>A0AAD9YRV1</accession>
<dbReference type="Proteomes" id="UP001281614">
    <property type="component" value="Unassembled WGS sequence"/>
</dbReference>
<evidence type="ECO:0000313" key="3">
    <source>
        <dbReference type="Proteomes" id="UP001281614"/>
    </source>
</evidence>
<name>A0AAD9YRV1_COLKA</name>
<dbReference type="EMBL" id="VYYT01000060">
    <property type="protein sequence ID" value="KAK2773034.1"/>
    <property type="molecule type" value="Genomic_DNA"/>
</dbReference>
<organism evidence="2 3">
    <name type="scientific">Colletotrichum kahawae</name>
    <name type="common">Coffee berry disease fungus</name>
    <dbReference type="NCBI Taxonomy" id="34407"/>
    <lineage>
        <taxon>Eukaryota</taxon>
        <taxon>Fungi</taxon>
        <taxon>Dikarya</taxon>
        <taxon>Ascomycota</taxon>
        <taxon>Pezizomycotina</taxon>
        <taxon>Sordariomycetes</taxon>
        <taxon>Hypocreomycetidae</taxon>
        <taxon>Glomerellales</taxon>
        <taxon>Glomerellaceae</taxon>
        <taxon>Colletotrichum</taxon>
        <taxon>Colletotrichum gloeosporioides species complex</taxon>
    </lineage>
</organism>
<proteinExistence type="predicted"/>
<evidence type="ECO:0000256" key="1">
    <source>
        <dbReference type="SAM" id="MobiDB-lite"/>
    </source>
</evidence>
<dbReference type="AlphaFoldDB" id="A0AAD9YRV1"/>
<gene>
    <name evidence="2" type="ORF">CKAH01_13698</name>
</gene>
<reference evidence="2" key="1">
    <citation type="submission" date="2023-02" db="EMBL/GenBank/DDBJ databases">
        <title>Colletotrichum kahawae CIFC_Que2 genome sequencing and assembly.</title>
        <authorList>
            <person name="Baroncelli R."/>
        </authorList>
    </citation>
    <scope>NUCLEOTIDE SEQUENCE</scope>
    <source>
        <strain evidence="2">CIFC_Que2</strain>
    </source>
</reference>
<evidence type="ECO:0000313" key="2">
    <source>
        <dbReference type="EMBL" id="KAK2773034.1"/>
    </source>
</evidence>
<comment type="caution">
    <text evidence="2">The sequence shown here is derived from an EMBL/GenBank/DDBJ whole genome shotgun (WGS) entry which is preliminary data.</text>
</comment>
<feature type="region of interest" description="Disordered" evidence="1">
    <location>
        <begin position="196"/>
        <end position="218"/>
    </location>
</feature>
<feature type="compositionally biased region" description="Polar residues" evidence="1">
    <location>
        <begin position="204"/>
        <end position="218"/>
    </location>
</feature>
<protein>
    <submittedName>
        <fullName evidence="2">Uncharacterized protein</fullName>
    </submittedName>
</protein>